<name>A0A8K0XX93_9ENTR</name>
<evidence type="ECO:0000313" key="3">
    <source>
        <dbReference type="Proteomes" id="UP000659047"/>
    </source>
</evidence>
<keyword evidence="1" id="KW-1133">Transmembrane helix</keyword>
<accession>A0A8K0XX93</accession>
<proteinExistence type="predicted"/>
<sequence>MTGSTIEQAVFYPPGFTARRYIYNPYRLFFVIFSFFSVDAFFLSILIKKSATPETEYFPGDVADFSLI</sequence>
<protein>
    <submittedName>
        <fullName evidence="2">Uncharacterized protein</fullName>
    </submittedName>
</protein>
<evidence type="ECO:0000313" key="2">
    <source>
        <dbReference type="EMBL" id="MBK4716355.1"/>
    </source>
</evidence>
<dbReference type="Proteomes" id="UP000659047">
    <property type="component" value="Unassembled WGS sequence"/>
</dbReference>
<dbReference type="EMBL" id="JAEPBH010000037">
    <property type="protein sequence ID" value="MBK4716355.1"/>
    <property type="molecule type" value="Genomic_DNA"/>
</dbReference>
<dbReference type="AlphaFoldDB" id="A0A8K0XX93"/>
<evidence type="ECO:0000256" key="1">
    <source>
        <dbReference type="SAM" id="Phobius"/>
    </source>
</evidence>
<keyword evidence="3" id="KW-1185">Reference proteome</keyword>
<comment type="caution">
    <text evidence="2">The sequence shown here is derived from an EMBL/GenBank/DDBJ whole genome shotgun (WGS) entry which is preliminary data.</text>
</comment>
<gene>
    <name evidence="2" type="ORF">JJB97_13670</name>
</gene>
<organism evidence="2 3">
    <name type="scientific">Tenebrionibacter intestinalis</name>
    <dbReference type="NCBI Taxonomy" id="2799638"/>
    <lineage>
        <taxon>Bacteria</taxon>
        <taxon>Pseudomonadati</taxon>
        <taxon>Pseudomonadota</taxon>
        <taxon>Gammaproteobacteria</taxon>
        <taxon>Enterobacterales</taxon>
        <taxon>Enterobacteriaceae</taxon>
        <taxon>Tenebrionibacter/Tenebrionicola group</taxon>
        <taxon>Tenebrionibacter</taxon>
    </lineage>
</organism>
<dbReference type="RefSeq" id="WP_238714558.1">
    <property type="nucleotide sequence ID" value="NZ_JAEPBH010000037.1"/>
</dbReference>
<keyword evidence="1" id="KW-0812">Transmembrane</keyword>
<feature type="transmembrane region" description="Helical" evidence="1">
    <location>
        <begin position="28"/>
        <end position="47"/>
    </location>
</feature>
<reference evidence="2" key="1">
    <citation type="submission" date="2021-01" db="EMBL/GenBank/DDBJ databases">
        <title>Intestinitalea alba gen. nov., sp. nov., a novel genus of the family Enterobacteriaceae, isolated from the gut of the plastic-eating mealworm Tenebrio molitor L.</title>
        <authorList>
            <person name="Yang Y."/>
        </authorList>
    </citation>
    <scope>NUCLEOTIDE SEQUENCE</scope>
    <source>
        <strain evidence="2">BIT-L3</strain>
    </source>
</reference>
<keyword evidence="1" id="KW-0472">Membrane</keyword>